<proteinExistence type="predicted"/>
<evidence type="ECO:0000313" key="2">
    <source>
        <dbReference type="Proteomes" id="UP000242502"/>
    </source>
</evidence>
<dbReference type="Pfam" id="PF03692">
    <property type="entry name" value="CxxCxxCC"/>
    <property type="match status" value="1"/>
</dbReference>
<evidence type="ECO:0008006" key="3">
    <source>
        <dbReference type="Google" id="ProtNLM"/>
    </source>
</evidence>
<comment type="caution">
    <text evidence="1">The sequence shown here is derived from an EMBL/GenBank/DDBJ whole genome shotgun (WGS) entry which is preliminary data.</text>
</comment>
<gene>
    <name evidence="1" type="ORF">AB835_05945</name>
</gene>
<dbReference type="InterPro" id="IPR005358">
    <property type="entry name" value="Puta_zinc/iron-chelating_dom"/>
</dbReference>
<dbReference type="AlphaFoldDB" id="A0A1D2QRA3"/>
<dbReference type="Proteomes" id="UP000242502">
    <property type="component" value="Unassembled WGS sequence"/>
</dbReference>
<reference evidence="1 2" key="1">
    <citation type="journal article" date="2016" name="Appl. Environ. Microbiol.">
        <title>Lack of Overt Genome Reduction in the Bryostatin-Producing Bryozoan Symbiont "Candidatus Endobugula sertula".</title>
        <authorList>
            <person name="Miller I.J."/>
            <person name="Vanee N."/>
            <person name="Fong S.S."/>
            <person name="Lim-Fong G.E."/>
            <person name="Kwan J.C."/>
        </authorList>
    </citation>
    <scope>NUCLEOTIDE SEQUENCE [LARGE SCALE GENOMIC DNA]</scope>
    <source>
        <strain evidence="1">AB1-4</strain>
    </source>
</reference>
<organism evidence="1 2">
    <name type="scientific">Candidatus Endobugula sertula</name>
    <name type="common">Bugula neritina bacterial symbiont</name>
    <dbReference type="NCBI Taxonomy" id="62101"/>
    <lineage>
        <taxon>Bacteria</taxon>
        <taxon>Pseudomonadati</taxon>
        <taxon>Pseudomonadota</taxon>
        <taxon>Gammaproteobacteria</taxon>
        <taxon>Cellvibrionales</taxon>
        <taxon>Cellvibrionaceae</taxon>
        <taxon>Candidatus Endobugula</taxon>
    </lineage>
</organism>
<dbReference type="STRING" id="62101.AB835_05945"/>
<accession>A0A1D2QRA3</accession>
<dbReference type="EMBL" id="MDLC01000015">
    <property type="protein sequence ID" value="ODS24060.1"/>
    <property type="molecule type" value="Genomic_DNA"/>
</dbReference>
<protein>
    <recommendedName>
        <fullName evidence="3">Fe-S oxidoreductase</fullName>
    </recommendedName>
</protein>
<evidence type="ECO:0000313" key="1">
    <source>
        <dbReference type="EMBL" id="ODS24060.1"/>
    </source>
</evidence>
<name>A0A1D2QRA3_9GAMM</name>
<sequence>MLKLKDIYKYLEDYGDFVKTFSVCSKGCSHCCKIDVTITELEAKLIEEETRRKRKPRQLIASTGHTSPCPFLGDEGECTIYEVRPFHCRTFHTLDNPKYCETGEDHKIYGSFNGIYTVTIYEKLNQMRQHLNGKGAIMDIRDFFN</sequence>